<keyword evidence="4 8" id="KW-0805">Transcription regulation</keyword>
<sequence length="249" mass="29145">MVQQLSLYGTIPVDQFILVINTLIALTGINEPQILLNYNIILDPLINLKALQQTNKNNVNHNQIEQFLIKLSTDWDLKFKSVFKHTSSTIKQNDLNNQSTLLYKNNWNLQITDIPIASSKDVISQTFFETFVNQLSTDYLTNCNLINFFYEFGYMPKNEYWLKGLNSNIIIDIFQIYIYDFETKKLKLLDENNVENSWFMKSFININQISDIDLINSGNKDLLFLQKQLSDLIHLKVIERNLMDSRVKS</sequence>
<evidence type="ECO:0000256" key="8">
    <source>
        <dbReference type="RuleBase" id="RU364150"/>
    </source>
</evidence>
<protein>
    <recommendedName>
        <fullName evidence="3 8">Mediator of RNA polymerase II transcription subunit 18</fullName>
    </recommendedName>
    <alternativeName>
        <fullName evidence="7 8">Mediator complex subunit 18</fullName>
    </alternativeName>
</protein>
<name>A0A1D2VBB8_9ASCO</name>
<comment type="subunit">
    <text evidence="8">Component of the Mediator complex.</text>
</comment>
<dbReference type="OrthoDB" id="5348092at2759"/>
<keyword evidence="8" id="KW-0010">Activator</keyword>
<dbReference type="AlphaFoldDB" id="A0A1D2VBB8"/>
<dbReference type="GO" id="GO:0006369">
    <property type="term" value="P:termination of RNA polymerase II transcription"/>
    <property type="evidence" value="ECO:0007669"/>
    <property type="project" value="TreeGrafter"/>
</dbReference>
<gene>
    <name evidence="8" type="primary">MED18</name>
    <name evidence="9" type="ORF">ASCRUDRAFT_38726</name>
</gene>
<dbReference type="GO" id="GO:0070847">
    <property type="term" value="C:core mediator complex"/>
    <property type="evidence" value="ECO:0007669"/>
    <property type="project" value="TreeGrafter"/>
</dbReference>
<comment type="similarity">
    <text evidence="2 8">Belongs to the Mediator complex subunit 18 family.</text>
</comment>
<evidence type="ECO:0000256" key="3">
    <source>
        <dbReference type="ARBA" id="ARBA00019612"/>
    </source>
</evidence>
<comment type="subcellular location">
    <subcellularLocation>
        <location evidence="1 8">Nucleus</location>
    </subcellularLocation>
</comment>
<keyword evidence="5 8" id="KW-0804">Transcription</keyword>
<evidence type="ECO:0000256" key="7">
    <source>
        <dbReference type="ARBA" id="ARBA00032012"/>
    </source>
</evidence>
<dbReference type="Proteomes" id="UP000095038">
    <property type="component" value="Unassembled WGS sequence"/>
</dbReference>
<dbReference type="InterPro" id="IPR019095">
    <property type="entry name" value="Mediator_Med18"/>
</dbReference>
<dbReference type="GO" id="GO:0016592">
    <property type="term" value="C:mediator complex"/>
    <property type="evidence" value="ECO:0007669"/>
    <property type="project" value="InterPro"/>
</dbReference>
<dbReference type="InParanoid" id="A0A1D2VBB8"/>
<evidence type="ECO:0000256" key="2">
    <source>
        <dbReference type="ARBA" id="ARBA00009814"/>
    </source>
</evidence>
<organism evidence="9 10">
    <name type="scientific">Ascoidea rubescens DSM 1968</name>
    <dbReference type="NCBI Taxonomy" id="1344418"/>
    <lineage>
        <taxon>Eukaryota</taxon>
        <taxon>Fungi</taxon>
        <taxon>Dikarya</taxon>
        <taxon>Ascomycota</taxon>
        <taxon>Saccharomycotina</taxon>
        <taxon>Saccharomycetes</taxon>
        <taxon>Ascoideaceae</taxon>
        <taxon>Ascoidea</taxon>
    </lineage>
</organism>
<dbReference type="GO" id="GO:0006357">
    <property type="term" value="P:regulation of transcription by RNA polymerase II"/>
    <property type="evidence" value="ECO:0007669"/>
    <property type="project" value="InterPro"/>
</dbReference>
<keyword evidence="10" id="KW-1185">Reference proteome</keyword>
<reference evidence="10" key="1">
    <citation type="submission" date="2016-05" db="EMBL/GenBank/DDBJ databases">
        <title>Comparative genomics of biotechnologically important yeasts.</title>
        <authorList>
            <consortium name="DOE Joint Genome Institute"/>
            <person name="Riley R."/>
            <person name="Haridas S."/>
            <person name="Wolfe K.H."/>
            <person name="Lopes M.R."/>
            <person name="Hittinger C.T."/>
            <person name="Goker M."/>
            <person name="Salamov A."/>
            <person name="Wisecaver J."/>
            <person name="Long T.M."/>
            <person name="Aerts A.L."/>
            <person name="Barry K."/>
            <person name="Choi C."/>
            <person name="Clum A."/>
            <person name="Coughlan A.Y."/>
            <person name="Deshpande S."/>
            <person name="Douglass A.P."/>
            <person name="Hanson S.J."/>
            <person name="Klenk H.-P."/>
            <person name="Labutti K."/>
            <person name="Lapidus A."/>
            <person name="Lindquist E."/>
            <person name="Lipzen A."/>
            <person name="Meier-Kolthoff J.P."/>
            <person name="Ohm R.A."/>
            <person name="Otillar R.P."/>
            <person name="Pangilinan J."/>
            <person name="Peng Y."/>
            <person name="Rokas A."/>
            <person name="Rosa C.A."/>
            <person name="Scheuner C."/>
            <person name="Sibirny A.A."/>
            <person name="Slot J.C."/>
            <person name="Stielow J.B."/>
            <person name="Sun H."/>
            <person name="Kurtzman C.P."/>
            <person name="Blackwell M."/>
            <person name="Grigoriev I.V."/>
            <person name="Jeffries T.W."/>
        </authorList>
    </citation>
    <scope>NUCLEOTIDE SEQUENCE [LARGE SCALE GENOMIC DNA]</scope>
    <source>
        <strain evidence="10">DSM 1968</strain>
    </source>
</reference>
<dbReference type="STRING" id="1344418.A0A1D2VBB8"/>
<evidence type="ECO:0000256" key="1">
    <source>
        <dbReference type="ARBA" id="ARBA00004123"/>
    </source>
</evidence>
<dbReference type="GO" id="GO:0003712">
    <property type="term" value="F:transcription coregulator activity"/>
    <property type="evidence" value="ECO:0007669"/>
    <property type="project" value="InterPro"/>
</dbReference>
<proteinExistence type="inferred from homology"/>
<evidence type="ECO:0000256" key="6">
    <source>
        <dbReference type="ARBA" id="ARBA00023242"/>
    </source>
</evidence>
<dbReference type="PANTHER" id="PTHR13321">
    <property type="entry name" value="MEDIATOR OF RNA POLYMERASE II TRANSCRIPTION, SUBUNIT 18"/>
    <property type="match status" value="1"/>
</dbReference>
<evidence type="ECO:0000256" key="5">
    <source>
        <dbReference type="ARBA" id="ARBA00023163"/>
    </source>
</evidence>
<evidence type="ECO:0000256" key="4">
    <source>
        <dbReference type="ARBA" id="ARBA00023015"/>
    </source>
</evidence>
<dbReference type="Pfam" id="PF09637">
    <property type="entry name" value="Med18"/>
    <property type="match status" value="1"/>
</dbReference>
<dbReference type="PANTHER" id="PTHR13321:SF2">
    <property type="entry name" value="MEDIATOR OF RNA POLYMERASE II TRANSCRIPTION SUBUNIT 18"/>
    <property type="match status" value="1"/>
</dbReference>
<accession>A0A1D2VBB8</accession>
<comment type="function">
    <text evidence="8">Component of the Mediator complex, a coactivator involved in the regulated transcription of nearly all RNA polymerase II-dependent genes. Mediator functions as a bridge to convey information from gene-specific regulatory proteins to the basal RNA polymerase II transcription machinery. Mediator is recruited to promoters by direct interactions with regulatory proteins and serves as a scaffold for the assembly of a functional preinitiation complex with RNA polymerase II and the general transcription factors.</text>
</comment>
<dbReference type="EMBL" id="KV454489">
    <property type="protein sequence ID" value="ODV58895.1"/>
    <property type="molecule type" value="Genomic_DNA"/>
</dbReference>
<evidence type="ECO:0000313" key="10">
    <source>
        <dbReference type="Proteomes" id="UP000095038"/>
    </source>
</evidence>
<dbReference type="FunCoup" id="A0A1D2VBB8">
    <property type="interactions" value="128"/>
</dbReference>
<keyword evidence="6 8" id="KW-0539">Nucleus</keyword>
<dbReference type="Gene3D" id="2.40.320.10">
    <property type="entry name" value="Hypothetical Protein Pfu-838710-001"/>
    <property type="match status" value="1"/>
</dbReference>
<evidence type="ECO:0000313" key="9">
    <source>
        <dbReference type="EMBL" id="ODV58895.1"/>
    </source>
</evidence>